<keyword evidence="3" id="KW-1185">Reference proteome</keyword>
<dbReference type="SUPFAM" id="SSF56219">
    <property type="entry name" value="DNase I-like"/>
    <property type="match status" value="1"/>
</dbReference>
<name>L7JTQ6_TRAHO</name>
<organism evidence="2 3">
    <name type="scientific">Trachipleistophora hominis</name>
    <name type="common">Microsporidian parasite</name>
    <dbReference type="NCBI Taxonomy" id="72359"/>
    <lineage>
        <taxon>Eukaryota</taxon>
        <taxon>Fungi</taxon>
        <taxon>Fungi incertae sedis</taxon>
        <taxon>Microsporidia</taxon>
        <taxon>Pleistophoridae</taxon>
        <taxon>Trachipleistophora</taxon>
    </lineage>
</organism>
<proteinExistence type="predicted"/>
<feature type="domain" description="Endonuclease/exonuclease/phosphatase" evidence="1">
    <location>
        <begin position="137"/>
        <end position="322"/>
    </location>
</feature>
<reference evidence="2 3" key="1">
    <citation type="journal article" date="2012" name="PLoS Pathog.">
        <title>The genome of the obligate intracellular parasite Trachipleistophora hominis: new insights into microsporidian genome dynamics and reductive evolution.</title>
        <authorList>
            <person name="Heinz E."/>
            <person name="Williams T.A."/>
            <person name="Nakjang S."/>
            <person name="Noel C.J."/>
            <person name="Swan D.C."/>
            <person name="Goldberg A.V."/>
            <person name="Harris S.R."/>
            <person name="Weinmaier T."/>
            <person name="Markert S."/>
            <person name="Becher D."/>
            <person name="Bernhardt J."/>
            <person name="Dagan T."/>
            <person name="Hacker C."/>
            <person name="Lucocq J.M."/>
            <person name="Schweder T."/>
            <person name="Rattei T."/>
            <person name="Hall N."/>
            <person name="Hirt R.P."/>
            <person name="Embley T.M."/>
        </authorList>
    </citation>
    <scope>NUCLEOTIDE SEQUENCE [LARGE SCALE GENOMIC DNA]</scope>
</reference>
<dbReference type="HOGENOM" id="CLU_536582_0_0_1"/>
<dbReference type="VEuPathDB" id="MicrosporidiaDB:THOM_2943"/>
<protein>
    <submittedName>
        <fullName evidence="2">Putative Endonuclease/exonuclease/phosphatase, Non LTR Retrotransposon protein</fullName>
    </submittedName>
</protein>
<keyword evidence="2" id="KW-0378">Hydrolase</keyword>
<evidence type="ECO:0000313" key="2">
    <source>
        <dbReference type="EMBL" id="ELQ74137.1"/>
    </source>
</evidence>
<sequence length="508" mass="59764">MKKAVEAAAHNVCTVPRLRTHIRSCNKDTFTRLEIWNWDSFTLKDVRKLLKRKLKEPTPIKRIKQRNGKDRIDLYIKNESLRKVQIIVTELIYKTNGFYKILKTNTNAKNTSNQAIKFYKEDNNKNTATWSNLKLWTLNICGLFHKKEELAYTLRKRRPEIVTLQETLMKTMSYRPNIPGYIIIETKMSNQPGARGLAILVKKGMGHKVNKYADDTCFLAASATGKNKDGQNLVILFVSVYIPIPSEQKKAALNRLASFLRREKQENKFTEIIISGDWNDTPSDVLRALRMRLLSPCEDFIAFKARTRWTRNINREGRCIDFGISLNNTIITKQKVLRDVDLSDHYPVSITLTSISMRKPTEKYILNLKRLLDNETKNSIMSDTRWRQTMSLDVEECDKRILELTNTLLIEHGIRKKKCETVSASVSSKTRRAIKRRKIYFRKHKNSNFSWQEYDRLRKAAKKCVEQDRKRRHKNWLIRGVNTFINNQSKAHWQWVQYTNRRREFATT</sequence>
<keyword evidence="2" id="KW-0540">Nuclease</keyword>
<dbReference type="InterPro" id="IPR036691">
    <property type="entry name" value="Endo/exonu/phosph_ase_sf"/>
</dbReference>
<dbReference type="Proteomes" id="UP000011185">
    <property type="component" value="Unassembled WGS sequence"/>
</dbReference>
<dbReference type="InParanoid" id="L7JTQ6"/>
<dbReference type="AlphaFoldDB" id="L7JTQ6"/>
<accession>L7JTQ6</accession>
<dbReference type="Pfam" id="PF03372">
    <property type="entry name" value="Exo_endo_phos"/>
    <property type="match status" value="1"/>
</dbReference>
<dbReference type="OrthoDB" id="5534248at2759"/>
<dbReference type="STRING" id="72359.L7JTQ6"/>
<evidence type="ECO:0000259" key="1">
    <source>
        <dbReference type="Pfam" id="PF03372"/>
    </source>
</evidence>
<gene>
    <name evidence="2" type="ORF">THOM_2943</name>
</gene>
<dbReference type="OMA" id="RMSIWEN"/>
<keyword evidence="2" id="KW-0255">Endonuclease</keyword>
<evidence type="ECO:0000313" key="3">
    <source>
        <dbReference type="Proteomes" id="UP000011185"/>
    </source>
</evidence>
<dbReference type="Gene3D" id="3.60.10.10">
    <property type="entry name" value="Endonuclease/exonuclease/phosphatase"/>
    <property type="match status" value="1"/>
</dbReference>
<keyword evidence="2" id="KW-0269">Exonuclease</keyword>
<dbReference type="GO" id="GO:0004519">
    <property type="term" value="F:endonuclease activity"/>
    <property type="evidence" value="ECO:0007669"/>
    <property type="project" value="UniProtKB-KW"/>
</dbReference>
<dbReference type="InterPro" id="IPR005135">
    <property type="entry name" value="Endo/exonuclease/phosphatase"/>
</dbReference>
<dbReference type="EMBL" id="JH994070">
    <property type="protein sequence ID" value="ELQ74137.1"/>
    <property type="molecule type" value="Genomic_DNA"/>
</dbReference>
<dbReference type="GO" id="GO:0004527">
    <property type="term" value="F:exonuclease activity"/>
    <property type="evidence" value="ECO:0007669"/>
    <property type="project" value="UniProtKB-KW"/>
</dbReference>